<gene>
    <name evidence="2" type="ORF">AACH10_22595</name>
</gene>
<organism evidence="2 3">
    <name type="scientific">Pseudaquabacterium inlustre</name>
    <dbReference type="NCBI Taxonomy" id="2984192"/>
    <lineage>
        <taxon>Bacteria</taxon>
        <taxon>Pseudomonadati</taxon>
        <taxon>Pseudomonadota</taxon>
        <taxon>Betaproteobacteria</taxon>
        <taxon>Burkholderiales</taxon>
        <taxon>Sphaerotilaceae</taxon>
        <taxon>Pseudaquabacterium</taxon>
    </lineage>
</organism>
<dbReference type="RefSeq" id="WP_341412856.1">
    <property type="nucleotide sequence ID" value="NZ_JBBUTH010000010.1"/>
</dbReference>
<reference evidence="2 3" key="1">
    <citation type="submission" date="2024-04" db="EMBL/GenBank/DDBJ databases">
        <title>Novel species of the genus Ideonella isolated from streams.</title>
        <authorList>
            <person name="Lu H."/>
        </authorList>
    </citation>
    <scope>NUCLEOTIDE SEQUENCE [LARGE SCALE GENOMIC DNA]</scope>
    <source>
        <strain evidence="2 3">DXS22W</strain>
    </source>
</reference>
<keyword evidence="1" id="KW-0472">Membrane</keyword>
<dbReference type="EMBL" id="JBBUTH010000010">
    <property type="protein sequence ID" value="MEK8053060.1"/>
    <property type="molecule type" value="Genomic_DNA"/>
</dbReference>
<name>A0ABU9CPG8_9BURK</name>
<keyword evidence="1" id="KW-0812">Transmembrane</keyword>
<dbReference type="Proteomes" id="UP001365405">
    <property type="component" value="Unassembled WGS sequence"/>
</dbReference>
<sequence length="50" mass="5756">MDWIPVFLFTFKILVLGIGMFFAIKWHYDQDRKKAAQAKSTGTTPPARPD</sequence>
<evidence type="ECO:0000256" key="1">
    <source>
        <dbReference type="SAM" id="Phobius"/>
    </source>
</evidence>
<protein>
    <recommendedName>
        <fullName evidence="4">DUF2897 domain-containing protein</fullName>
    </recommendedName>
</protein>
<accession>A0ABU9CPG8</accession>
<keyword evidence="1" id="KW-1133">Transmembrane helix</keyword>
<proteinExistence type="predicted"/>
<evidence type="ECO:0000313" key="2">
    <source>
        <dbReference type="EMBL" id="MEK8053060.1"/>
    </source>
</evidence>
<keyword evidence="3" id="KW-1185">Reference proteome</keyword>
<evidence type="ECO:0000313" key="3">
    <source>
        <dbReference type="Proteomes" id="UP001365405"/>
    </source>
</evidence>
<evidence type="ECO:0008006" key="4">
    <source>
        <dbReference type="Google" id="ProtNLM"/>
    </source>
</evidence>
<comment type="caution">
    <text evidence="2">The sequence shown here is derived from an EMBL/GenBank/DDBJ whole genome shotgun (WGS) entry which is preliminary data.</text>
</comment>
<feature type="transmembrane region" description="Helical" evidence="1">
    <location>
        <begin position="6"/>
        <end position="24"/>
    </location>
</feature>